<dbReference type="VEuPathDB" id="FungiDB:RhiirFUN_024847"/>
<reference evidence="1 2" key="1">
    <citation type="submission" date="2015-10" db="EMBL/GenBank/DDBJ databases">
        <title>Genome analyses suggest a sexual origin of heterokaryosis in a supposedly ancient asexual fungus.</title>
        <authorList>
            <person name="Ropars J."/>
            <person name="Sedzielewska K."/>
            <person name="Noel J."/>
            <person name="Charron P."/>
            <person name="Farinelli L."/>
            <person name="Marton T."/>
            <person name="Kruger M."/>
            <person name="Pelin A."/>
            <person name="Brachmann A."/>
            <person name="Corradi N."/>
        </authorList>
    </citation>
    <scope>NUCLEOTIDE SEQUENCE [LARGE SCALE GENOMIC DNA]</scope>
    <source>
        <strain evidence="1 2">A4</strain>
    </source>
</reference>
<accession>A0A2I1HHM1</accession>
<dbReference type="EMBL" id="LLXI01002983">
    <property type="protein sequence ID" value="PKY58377.1"/>
    <property type="molecule type" value="Genomic_DNA"/>
</dbReference>
<sequence>MHTFGHDAIGIHDTLSLQLKTTISPLPDFLEKINLKSCNHHYRSRKSNFEIPKELLPFVSDGPVYAPEQRRSENDIKPFPPGRQAWMDVLRHHRNIHNKMEDKRLKSLASARKIQNKIKQVSSLAWKLKKTMEAKRKEILAVPGGSKKKIEAKRLYVLADAQEARLLGTPSDFLPIKQSLITEYSFNSHKRVTFALNQVKQYPSANKEHDLYVIHKAFDVSKRYHPHLYKAATEVTSTFELRSNKRNATDTFPSVSLESNHIDSDMDCDISPLK</sequence>
<organism evidence="1 2">
    <name type="scientific">Rhizophagus irregularis</name>
    <dbReference type="NCBI Taxonomy" id="588596"/>
    <lineage>
        <taxon>Eukaryota</taxon>
        <taxon>Fungi</taxon>
        <taxon>Fungi incertae sedis</taxon>
        <taxon>Mucoromycota</taxon>
        <taxon>Glomeromycotina</taxon>
        <taxon>Glomeromycetes</taxon>
        <taxon>Glomerales</taxon>
        <taxon>Glomeraceae</taxon>
        <taxon>Rhizophagus</taxon>
    </lineage>
</organism>
<dbReference type="AlphaFoldDB" id="A0A2I1HHM1"/>
<evidence type="ECO:0000313" key="2">
    <source>
        <dbReference type="Proteomes" id="UP000234323"/>
    </source>
</evidence>
<proteinExistence type="predicted"/>
<comment type="caution">
    <text evidence="1">The sequence shown here is derived from an EMBL/GenBank/DDBJ whole genome shotgun (WGS) entry which is preliminary data.</text>
</comment>
<protein>
    <submittedName>
        <fullName evidence="1">Uncharacterized protein</fullName>
    </submittedName>
</protein>
<dbReference type="Proteomes" id="UP000234323">
    <property type="component" value="Unassembled WGS sequence"/>
</dbReference>
<keyword evidence="2" id="KW-1185">Reference proteome</keyword>
<name>A0A2I1HHM1_9GLOM</name>
<evidence type="ECO:0000313" key="1">
    <source>
        <dbReference type="EMBL" id="PKY58377.1"/>
    </source>
</evidence>
<gene>
    <name evidence="1" type="ORF">RhiirA4_480244</name>
</gene>